<dbReference type="InterPro" id="IPR049552">
    <property type="entry name" value="PKS_DH_N"/>
</dbReference>
<dbReference type="SMART" id="SM00822">
    <property type="entry name" value="PKS_KR"/>
    <property type="match status" value="1"/>
</dbReference>
<comment type="cofactor">
    <cofactor evidence="1">
        <name>pantetheine 4'-phosphate</name>
        <dbReference type="ChEBI" id="CHEBI:47942"/>
    </cofactor>
</comment>
<dbReference type="Gene3D" id="3.40.47.10">
    <property type="match status" value="1"/>
</dbReference>
<dbReference type="PANTHER" id="PTHR43775">
    <property type="entry name" value="FATTY ACID SYNTHASE"/>
    <property type="match status" value="1"/>
</dbReference>
<dbReference type="InterPro" id="IPR016035">
    <property type="entry name" value="Acyl_Trfase/lysoPLipase"/>
</dbReference>
<dbReference type="EMBL" id="BOQP01000051">
    <property type="protein sequence ID" value="GIM82416.1"/>
    <property type="molecule type" value="Genomic_DNA"/>
</dbReference>
<dbReference type="GO" id="GO:0031177">
    <property type="term" value="F:phosphopantetheine binding"/>
    <property type="evidence" value="ECO:0007669"/>
    <property type="project" value="InterPro"/>
</dbReference>
<dbReference type="InterPro" id="IPR049900">
    <property type="entry name" value="PKS_mFAS_DH"/>
</dbReference>
<dbReference type="InterPro" id="IPR009081">
    <property type="entry name" value="PP-bd_ACP"/>
</dbReference>
<dbReference type="InterPro" id="IPR014031">
    <property type="entry name" value="Ketoacyl_synth_C"/>
</dbReference>
<feature type="active site" description="Proton acceptor; for dehydratase activity" evidence="9">
    <location>
        <position position="900"/>
    </location>
</feature>
<dbReference type="InterPro" id="IPR036291">
    <property type="entry name" value="NAD(P)-bd_dom_sf"/>
</dbReference>
<evidence type="ECO:0000256" key="5">
    <source>
        <dbReference type="ARBA" id="ARBA00022679"/>
    </source>
</evidence>
<dbReference type="PANTHER" id="PTHR43775:SF51">
    <property type="entry name" value="INACTIVE PHENOLPHTHIOCEROL SYNTHESIS POLYKETIDE SYNTHASE TYPE I PKS1-RELATED"/>
    <property type="match status" value="1"/>
</dbReference>
<dbReference type="InterPro" id="IPR050091">
    <property type="entry name" value="PKS_NRPS_Biosynth_Enz"/>
</dbReference>
<evidence type="ECO:0000256" key="9">
    <source>
        <dbReference type="PROSITE-ProRule" id="PRU01363"/>
    </source>
</evidence>
<dbReference type="InterPro" id="IPR036736">
    <property type="entry name" value="ACP-like_sf"/>
</dbReference>
<keyword evidence="14" id="KW-1185">Reference proteome</keyword>
<gene>
    <name evidence="13" type="ORF">Aco04nite_81380</name>
</gene>
<evidence type="ECO:0000256" key="4">
    <source>
        <dbReference type="ARBA" id="ARBA00022553"/>
    </source>
</evidence>
<dbReference type="PROSITE" id="PS52019">
    <property type="entry name" value="PKS_MFAS_DH"/>
    <property type="match status" value="1"/>
</dbReference>
<keyword evidence="4" id="KW-0597">Phosphoprotein</keyword>
<dbReference type="Pfam" id="PF14765">
    <property type="entry name" value="PS-DH"/>
    <property type="match status" value="1"/>
</dbReference>
<feature type="domain" description="PKS/mFAS DH" evidence="12">
    <location>
        <begin position="868"/>
        <end position="1138"/>
    </location>
</feature>
<evidence type="ECO:0000256" key="3">
    <source>
        <dbReference type="ARBA" id="ARBA00022450"/>
    </source>
</evidence>
<feature type="domain" description="Carrier" evidence="10">
    <location>
        <begin position="1587"/>
        <end position="1662"/>
    </location>
</feature>
<evidence type="ECO:0000259" key="10">
    <source>
        <dbReference type="PROSITE" id="PS50075"/>
    </source>
</evidence>
<feature type="region of interest" description="C-terminal hotdog fold" evidence="9">
    <location>
        <begin position="1002"/>
        <end position="1138"/>
    </location>
</feature>
<protein>
    <submittedName>
        <fullName evidence="13">Uncharacterized protein</fullName>
    </submittedName>
</protein>
<dbReference type="Pfam" id="PF08990">
    <property type="entry name" value="Docking"/>
    <property type="match status" value="1"/>
</dbReference>
<organism evidence="13 14">
    <name type="scientific">Winogradskya consettensis</name>
    <dbReference type="NCBI Taxonomy" id="113560"/>
    <lineage>
        <taxon>Bacteria</taxon>
        <taxon>Bacillati</taxon>
        <taxon>Actinomycetota</taxon>
        <taxon>Actinomycetes</taxon>
        <taxon>Micromonosporales</taxon>
        <taxon>Micromonosporaceae</taxon>
        <taxon>Winogradskya</taxon>
    </lineage>
</organism>
<dbReference type="InterPro" id="IPR042104">
    <property type="entry name" value="PKS_dehydratase_sf"/>
</dbReference>
<feature type="active site" description="Proton donor; for dehydratase activity" evidence="9">
    <location>
        <position position="1061"/>
    </location>
</feature>
<dbReference type="Pfam" id="PF21089">
    <property type="entry name" value="PKS_DH_N"/>
    <property type="match status" value="1"/>
</dbReference>
<proteinExistence type="predicted"/>
<dbReference type="InterPro" id="IPR015083">
    <property type="entry name" value="NorB/c/GfsB-D-like_docking"/>
</dbReference>
<evidence type="ECO:0000313" key="13">
    <source>
        <dbReference type="EMBL" id="GIM82416.1"/>
    </source>
</evidence>
<keyword evidence="7" id="KW-0511">Multifunctional enzyme</keyword>
<dbReference type="InterPro" id="IPR014030">
    <property type="entry name" value="Ketoacyl_synth_N"/>
</dbReference>
<dbReference type="Gene3D" id="3.40.50.720">
    <property type="entry name" value="NAD(P)-binding Rossmann-like Domain"/>
    <property type="match status" value="1"/>
</dbReference>
<keyword evidence="6" id="KW-0045">Antibiotic biosynthesis</keyword>
<dbReference type="SUPFAM" id="SSF55048">
    <property type="entry name" value="Probable ACP-binding domain of malonyl-CoA ACP transacylase"/>
    <property type="match status" value="1"/>
</dbReference>
<dbReference type="Gene3D" id="3.40.366.10">
    <property type="entry name" value="Malonyl-Coenzyme A Acyl Carrier Protein, domain 2"/>
    <property type="match status" value="1"/>
</dbReference>
<dbReference type="SMART" id="SM00823">
    <property type="entry name" value="PKS_PP"/>
    <property type="match status" value="1"/>
</dbReference>
<dbReference type="PROSITE" id="PS00012">
    <property type="entry name" value="PHOSPHOPANTETHEINE"/>
    <property type="match status" value="1"/>
</dbReference>
<dbReference type="SUPFAM" id="SSF47336">
    <property type="entry name" value="ACP-like"/>
    <property type="match status" value="1"/>
</dbReference>
<evidence type="ECO:0000256" key="7">
    <source>
        <dbReference type="ARBA" id="ARBA00023268"/>
    </source>
</evidence>
<comment type="caution">
    <text evidence="13">The sequence shown here is derived from an EMBL/GenBank/DDBJ whole genome shotgun (WGS) entry which is preliminary data.</text>
</comment>
<dbReference type="SMART" id="SM00826">
    <property type="entry name" value="PKS_DH"/>
    <property type="match status" value="1"/>
</dbReference>
<dbReference type="PROSITE" id="PS52004">
    <property type="entry name" value="KS3_2"/>
    <property type="match status" value="1"/>
</dbReference>
<feature type="region of interest" description="N-terminal hotdog fold" evidence="9">
    <location>
        <begin position="868"/>
        <end position="990"/>
    </location>
</feature>
<keyword evidence="8" id="KW-0012">Acyltransferase</keyword>
<dbReference type="InterPro" id="IPR020806">
    <property type="entry name" value="PKS_PP-bd"/>
</dbReference>
<dbReference type="CDD" id="cd00833">
    <property type="entry name" value="PKS"/>
    <property type="match status" value="1"/>
</dbReference>
<dbReference type="InterPro" id="IPR016039">
    <property type="entry name" value="Thiolase-like"/>
</dbReference>
<keyword evidence="5" id="KW-0808">Transferase</keyword>
<dbReference type="Pfam" id="PF08659">
    <property type="entry name" value="KR"/>
    <property type="match status" value="1"/>
</dbReference>
<dbReference type="SUPFAM" id="SSF52151">
    <property type="entry name" value="FabD/lysophospholipase-like"/>
    <property type="match status" value="1"/>
</dbReference>
<reference evidence="13" key="1">
    <citation type="submission" date="2021-03" db="EMBL/GenBank/DDBJ databases">
        <title>Whole genome shotgun sequence of Actinoplanes consettensis NBRC 14913.</title>
        <authorList>
            <person name="Komaki H."/>
            <person name="Tamura T."/>
        </authorList>
    </citation>
    <scope>NUCLEOTIDE SEQUENCE</scope>
    <source>
        <strain evidence="13">NBRC 14913</strain>
    </source>
</reference>
<dbReference type="CDD" id="cd08956">
    <property type="entry name" value="KR_3_FAS_SDR_x"/>
    <property type="match status" value="1"/>
</dbReference>
<dbReference type="GO" id="GO:0033068">
    <property type="term" value="P:macrolide biosynthetic process"/>
    <property type="evidence" value="ECO:0007669"/>
    <property type="project" value="UniProtKB-ARBA"/>
</dbReference>
<dbReference type="SMART" id="SM00825">
    <property type="entry name" value="PKS_KS"/>
    <property type="match status" value="1"/>
</dbReference>
<evidence type="ECO:0000259" key="12">
    <source>
        <dbReference type="PROSITE" id="PS52019"/>
    </source>
</evidence>
<dbReference type="Gene3D" id="3.10.129.110">
    <property type="entry name" value="Polyketide synthase dehydratase"/>
    <property type="match status" value="1"/>
</dbReference>
<dbReference type="InterPro" id="IPR001227">
    <property type="entry name" value="Ac_transferase_dom_sf"/>
</dbReference>
<dbReference type="InterPro" id="IPR006162">
    <property type="entry name" value="Ppantetheine_attach_site"/>
</dbReference>
<dbReference type="PROSITE" id="PS50075">
    <property type="entry name" value="CARRIER"/>
    <property type="match status" value="1"/>
</dbReference>
<dbReference type="Pfam" id="PF02801">
    <property type="entry name" value="Ketoacyl-synt_C"/>
    <property type="match status" value="1"/>
</dbReference>
<dbReference type="SUPFAM" id="SSF53901">
    <property type="entry name" value="Thiolase-like"/>
    <property type="match status" value="1"/>
</dbReference>
<evidence type="ECO:0000256" key="6">
    <source>
        <dbReference type="ARBA" id="ARBA00023194"/>
    </source>
</evidence>
<comment type="pathway">
    <text evidence="2">Antibiotic biosynthesis.</text>
</comment>
<dbReference type="Pfam" id="PF00109">
    <property type="entry name" value="ketoacyl-synt"/>
    <property type="match status" value="1"/>
</dbReference>
<sequence length="1741" mass="180951">MTGMDQDKLVEYLRRVTTDLHRTRQQLQTVEESAREPLAIVAMSCRFPGGVGSPEDLWELVVDGRDAMGPFPAGRGWDLDGDAAGWSRVGGFLDDPGRFDAALFGISPREALAMDPQQRHLLECAWEVFERAGTDPRSVKGSRTGVFVGTNGQDYASIPIGLPEGLEAFLATGTTASVLSGRLSYVYGLTGPSVTIDTACSSSLVALHWAAQALRQDECDRALVAGVTVMVSPGAFEEFDRQGGLAGDGRCKPFAAAADGTGWGEGIGVLLVERLSDALRDGHEVLAVVRGSAVNSDGASNGLTAPNGPSQRRVIRQALAAAGIGPSDVDAVEAHGTGTTLGDPIEARALLETYGKDRDGDPLWLGSVKSNIGHTQAAAGVAGIIKMVMALRHGVLPRTLHVDEPSPNVDWSAGSVRLLTEAVRWPERNRPRRAAVSSFGISGTNAHTVLEQAPERAAPAEPAAGTHPWILSANSATALAAQAARLHAAVPGLADAAVARSLVTGRAALDHRAVVLSGAVGLAALAEGSGSPDVVTGVLRPGRLAMMFTGQGAQRPGMADELRARFPVFAEAHDAIAGRTEIVSDERIHETRHTQIALFAYEVALFRLYESWGITPDFLLGHSIGELAAAHVAGVFGLDDAITLVSARGRLMQALPAGGAMLAIEAAEAEVRSIIGDDLDVAAVNGPTSVVVSGPVAAIDALITDRRTKRLQVSHAFHSRLMEPMLDEFRAVAETITYGQPQIPLIMDGWDAEHWVRQVRDTVRFADGMTRLAERGVTRFLEVGPSGVLAGSAAGTLDTTAVVVRGDQPLTAAARLWCHGTVVDWPALLPAAAPVPLPTYAFEGDHYWVQTMALLAEARDGGLAAAGHPLLAGVVQLAGDDGLVCTGRLSVTTQPWLADHVVLDRVVLPGTAFAELARHAGALAGAPELRELVIEQPLLLPERGGVQVQIRVGAPGADGDHPVQVASRAAGEEAWTGHATGRVGVLAAVPAWDVPAWPPAGAEPVDVTDHYVPNGGYRYGPVFQGLRRVWRHDGDVYAEVALPGDVRIEAQRYGLHPALLDAALHAVAYDGFAVDGSVRLPFAWSGFRLAATGAAAARVRVSPAGPDTVSVTLADEAGAPIAVVDALTLRAVSSDGIAARGQGPDSLFAVDWTPVDLEPADADGVVVLGDAECAELLGVPMIAGHAAGKSAVKILVGGDRDVVLRTVRDWLADDRFTDERLAVLTRGAVPAGRPVADPGAAALHGMLRSAQTENPGRIVIVDVDDDSWPLVLDAAAGTEPEVALRDSEAFAPRLVRAAPTAEPAQDGLRGPGGGTVLVTGGTGALGSLFAEHLVREYDVRKLVLASRRGGGEEIADRLRGLGADVTVAACDVSDRTAVAALVGGITDLTGVVHCAGVLDDGVFTAMTPDRLDAVAAPKSDAALHLHELTKDRDLAWFVLFSSVAATFGTAGQANYAAANAVLDALASHRHGLGLPALSLGWGLWERSGGMAGTLAGQDAARATQAGAALSDEEGLALFDRAVSTGRPHVVPVTLDVRALRAHAAVAELPALLRGLAPGTAVRTAAVAADSRTLALRLLDEVPGERHRVVADVIRAEVAAVLGHPSGAAVDPDRGFKELGLDSLTAVELRNRLSAVTGLRLPATLVFDYPSTGKLAGHLLEQLVTDVPAGAGLLDDLDRIAAALADAGTDDEVRRRAVARLAALAAAYAGGAGEDVVSVAGDLDTAGDDDLFDFIDNELGVA</sequence>
<dbReference type="Proteomes" id="UP000680865">
    <property type="component" value="Unassembled WGS sequence"/>
</dbReference>
<dbReference type="InterPro" id="IPR020807">
    <property type="entry name" value="PKS_DH"/>
</dbReference>
<dbReference type="GO" id="GO:0004312">
    <property type="term" value="F:fatty acid synthase activity"/>
    <property type="evidence" value="ECO:0007669"/>
    <property type="project" value="TreeGrafter"/>
</dbReference>
<dbReference type="FunFam" id="1.10.1200.10:FF:000007">
    <property type="entry name" value="Probable polyketide synthase pks17"/>
    <property type="match status" value="1"/>
</dbReference>
<dbReference type="Pfam" id="PF16197">
    <property type="entry name" value="KAsynt_C_assoc"/>
    <property type="match status" value="1"/>
</dbReference>
<dbReference type="SUPFAM" id="SSF51735">
    <property type="entry name" value="NAD(P)-binding Rossmann-fold domains"/>
    <property type="match status" value="2"/>
</dbReference>
<name>A0A919VZQ7_9ACTN</name>
<dbReference type="FunFam" id="3.40.47.10:FF:000019">
    <property type="entry name" value="Polyketide synthase type I"/>
    <property type="match status" value="1"/>
</dbReference>
<dbReference type="Pfam" id="PF00550">
    <property type="entry name" value="PP-binding"/>
    <property type="match status" value="1"/>
</dbReference>
<feature type="domain" description="Ketosynthase family 3 (KS3)" evidence="11">
    <location>
        <begin position="35"/>
        <end position="452"/>
    </location>
</feature>
<dbReference type="InterPro" id="IPR014043">
    <property type="entry name" value="Acyl_transferase_dom"/>
</dbReference>
<dbReference type="GO" id="GO:0004315">
    <property type="term" value="F:3-oxoacyl-[acyl-carrier-protein] synthase activity"/>
    <property type="evidence" value="ECO:0007669"/>
    <property type="project" value="InterPro"/>
</dbReference>
<dbReference type="InterPro" id="IPR020841">
    <property type="entry name" value="PKS_Beta-ketoAc_synthase_dom"/>
</dbReference>
<evidence type="ECO:0000256" key="1">
    <source>
        <dbReference type="ARBA" id="ARBA00001957"/>
    </source>
</evidence>
<dbReference type="InterPro" id="IPR016036">
    <property type="entry name" value="Malonyl_transacylase_ACP-bd"/>
</dbReference>
<dbReference type="Gene3D" id="3.30.70.3290">
    <property type="match status" value="1"/>
</dbReference>
<evidence type="ECO:0000256" key="2">
    <source>
        <dbReference type="ARBA" id="ARBA00004792"/>
    </source>
</evidence>
<dbReference type="GO" id="GO:0006633">
    <property type="term" value="P:fatty acid biosynthetic process"/>
    <property type="evidence" value="ECO:0007669"/>
    <property type="project" value="InterPro"/>
</dbReference>
<dbReference type="InterPro" id="IPR018201">
    <property type="entry name" value="Ketoacyl_synth_AS"/>
</dbReference>
<dbReference type="Gene3D" id="1.10.1200.10">
    <property type="entry name" value="ACP-like"/>
    <property type="match status" value="1"/>
</dbReference>
<evidence type="ECO:0000259" key="11">
    <source>
        <dbReference type="PROSITE" id="PS52004"/>
    </source>
</evidence>
<dbReference type="InterPro" id="IPR032821">
    <property type="entry name" value="PKS_assoc"/>
</dbReference>
<dbReference type="SMART" id="SM01294">
    <property type="entry name" value="PKS_PP_betabranch"/>
    <property type="match status" value="1"/>
</dbReference>
<keyword evidence="3" id="KW-0596">Phosphopantetheine</keyword>
<dbReference type="InterPro" id="IPR049551">
    <property type="entry name" value="PKS_DH_C"/>
</dbReference>
<dbReference type="InterPro" id="IPR013968">
    <property type="entry name" value="PKS_KR"/>
</dbReference>
<accession>A0A919VZQ7</accession>
<evidence type="ECO:0000256" key="8">
    <source>
        <dbReference type="ARBA" id="ARBA00023315"/>
    </source>
</evidence>
<dbReference type="SMART" id="SM00827">
    <property type="entry name" value="PKS_AT"/>
    <property type="match status" value="1"/>
</dbReference>
<dbReference type="RefSeq" id="WP_213002518.1">
    <property type="nucleotide sequence ID" value="NZ_BAAATW010000002.1"/>
</dbReference>
<dbReference type="InterPro" id="IPR057326">
    <property type="entry name" value="KR_dom"/>
</dbReference>
<dbReference type="Pfam" id="PF00698">
    <property type="entry name" value="Acyl_transf_1"/>
    <property type="match status" value="1"/>
</dbReference>
<evidence type="ECO:0000313" key="14">
    <source>
        <dbReference type="Proteomes" id="UP000680865"/>
    </source>
</evidence>
<dbReference type="PROSITE" id="PS00606">
    <property type="entry name" value="KS3_1"/>
    <property type="match status" value="1"/>
</dbReference>